<sequence length="1376" mass="150695">MPPKHLAKQAPALPPLPDIQRGLPLHQEVDIPELRSRLDRHASTNDKTLQDSSSPTKLLGPAVSVESHPRRPFSPTNLALKSGKTIKAFFRHHRHSDSLPVINSAATLGVNDNESSSPLRRRSTQAKKHESFDIHVAPLKPYAMRQLNNDSAANDQTIHRSLADRPSEVKVDFPRTEEKGTSAGNVGEEAFPLRQPRRSLSFFRDALKGKSVTKIVSPPLLSDTQNAKITLETTRRQRPLSTAVTVISSPCSDRPHPTEPEKTRPLTRLPATHQAERFLDMDKAEGPPVPRKPDIPSRKVQQQSLSVKDNQLDSLLSTSTPDPGSSVHLEPTSSPDHQQIPLTSQQSAITSITVNLDSDPDREAHYLLRMACTYLTKTILPELKTAIKQTASPAGCSFSSTTPVKPNLPTASERADALRANVQDKIKLIQRMEKAWGIEWMLRGKDGFTVNDARKAKERDTFRRAIDDGVVLCFLLLRLKHTKPTIGGRGILLASPACSKNNLSLAWEMAPGLPLPVEEASFWTPRTDLSGIRIYAAARLIVALARLAGPQQPHSGVDSLETSNQASDEEDTIGSHHLASGSSQLTLAFQKCAERPPLLIRRLSSKSTTSGTSKPQQAITSDPPDLAQSTKSGSDNQQKARTKLSDIKSTEKYPVVTRSSSLPVALATSDIPKNDTHGLTFRRPILRARQSFASSATIGYTSTADSKSRNSVCLPEFIPEGADEMLFVEKGSSSGPTDTTSIGSPNRIVSFGLSDEYAQQQVRTFRSQTRYRVRIEKPRCFQEHMSANDSAIADEDEVSVKESPEPIGISTERGGDMVSLPSTPIRRYSARSNAVKLQSASSPHQARPAKASSISNAIPMSPNAFPGTPPKTPRNHSGILPHSLASSRRTSYASSIGESTTSRYSRQIIEVSVNGKRKANFQLGNCIGKGQYGIVFRALDLATGRFVAIKRIDIQGMKAEEVGQIMREVDLLKRLKHPGIVRYLGMAKSDERLDIVLEFIEGGSLAHSVKSFGPLNEELVAGYVGKILEGLNFLHSQDVVHCDLKAANILTTKTGNVKLSDFGVSLNLKVVGQSRKDDVVGSPNWMSPEVIEMKGISTAADIWSLGATIIELITGKPPYHYMENGMAVMYRIVDEEMEIPEGCSPSLVDFLTQCFRKNARDRPTAEDLFEHEWIKSQIGLDPHLRHHDSIPFLRRISTDAFKLREEPLDADQDRSWYAGPQESSDGNEFRRIPETAEPRRPNLPAVMSSLSDISTAPSPQGILGLTAGEETETARLRRLTFEKLSRNATQNPPEKTDSTATGSRLFSLTSHQENQDPRSMRSLSGGSLPKQESKTAGHEELASKECLAASAGITGTMDQAGSKTSEAEVKSECTIM</sequence>
<feature type="compositionally biased region" description="Basic and acidic residues" evidence="8">
    <location>
        <begin position="1331"/>
        <end position="1343"/>
    </location>
</feature>
<feature type="compositionally biased region" description="Polar residues" evidence="8">
    <location>
        <begin position="331"/>
        <end position="340"/>
    </location>
</feature>
<dbReference type="InterPro" id="IPR000719">
    <property type="entry name" value="Prot_kinase_dom"/>
</dbReference>
<keyword evidence="6 7" id="KW-0067">ATP-binding</keyword>
<comment type="similarity">
    <text evidence="1">Belongs to the protein kinase superfamily. STE Ser/Thr protein kinase family. MAP kinase kinase kinase subfamily.</text>
</comment>
<evidence type="ECO:0000256" key="3">
    <source>
        <dbReference type="ARBA" id="ARBA00022679"/>
    </source>
</evidence>
<evidence type="ECO:0000256" key="7">
    <source>
        <dbReference type="PROSITE-ProRule" id="PRU10141"/>
    </source>
</evidence>
<protein>
    <recommendedName>
        <fullName evidence="9">Protein kinase domain-containing protein</fullName>
    </recommendedName>
</protein>
<reference evidence="10" key="1">
    <citation type="submission" date="2020-07" db="EMBL/GenBank/DDBJ databases">
        <title>Draft Genome Sequence of a Deep-Sea Yeast, Naganishia (Cryptococcus) liquefaciens strain N6.</title>
        <authorList>
            <person name="Han Y.W."/>
            <person name="Kajitani R."/>
            <person name="Morimoto H."/>
            <person name="Parhat M."/>
            <person name="Tsubouchi H."/>
            <person name="Bakenova O."/>
            <person name="Ogata M."/>
            <person name="Argunhan B."/>
            <person name="Aoki R."/>
            <person name="Kajiwara S."/>
            <person name="Itoh T."/>
            <person name="Iwasaki H."/>
        </authorList>
    </citation>
    <scope>NUCLEOTIDE SEQUENCE</scope>
    <source>
        <strain evidence="10">N6</strain>
    </source>
</reference>
<feature type="compositionally biased region" description="Polar residues" evidence="8">
    <location>
        <begin position="1248"/>
        <end position="1258"/>
    </location>
</feature>
<feature type="region of interest" description="Disordered" evidence="8">
    <location>
        <begin position="600"/>
        <end position="647"/>
    </location>
</feature>
<organism evidence="10 11">
    <name type="scientific">Naganishia liquefaciens</name>
    <dbReference type="NCBI Taxonomy" id="104408"/>
    <lineage>
        <taxon>Eukaryota</taxon>
        <taxon>Fungi</taxon>
        <taxon>Dikarya</taxon>
        <taxon>Basidiomycota</taxon>
        <taxon>Agaricomycotina</taxon>
        <taxon>Tremellomycetes</taxon>
        <taxon>Filobasidiales</taxon>
        <taxon>Filobasidiaceae</taxon>
        <taxon>Naganishia</taxon>
    </lineage>
</organism>
<dbReference type="InterPro" id="IPR017441">
    <property type="entry name" value="Protein_kinase_ATP_BS"/>
</dbReference>
<evidence type="ECO:0000256" key="2">
    <source>
        <dbReference type="ARBA" id="ARBA00022527"/>
    </source>
</evidence>
<dbReference type="FunFam" id="1.10.510.10:FF:000571">
    <property type="entry name" value="Maternal embryonic leucine zipper kinase"/>
    <property type="match status" value="1"/>
</dbReference>
<evidence type="ECO:0000313" key="11">
    <source>
        <dbReference type="Proteomes" id="UP000620104"/>
    </source>
</evidence>
<keyword evidence="11" id="KW-1185">Reference proteome</keyword>
<keyword evidence="2" id="KW-0723">Serine/threonine-protein kinase</keyword>
<feature type="compositionally biased region" description="Basic and acidic residues" evidence="8">
    <location>
        <begin position="1272"/>
        <end position="1285"/>
    </location>
</feature>
<keyword evidence="3" id="KW-0808">Transferase</keyword>
<dbReference type="PROSITE" id="PS50011">
    <property type="entry name" value="PROTEIN_KINASE_DOM"/>
    <property type="match status" value="1"/>
</dbReference>
<accession>A0A8H3TS36</accession>
<feature type="compositionally biased region" description="Basic and acidic residues" evidence="8">
    <location>
        <begin position="1227"/>
        <end position="1240"/>
    </location>
</feature>
<keyword evidence="4 7" id="KW-0547">Nucleotide-binding</keyword>
<feature type="region of interest" description="Disordered" evidence="8">
    <location>
        <begin position="231"/>
        <end position="340"/>
    </location>
</feature>
<dbReference type="GO" id="GO:0004674">
    <property type="term" value="F:protein serine/threonine kinase activity"/>
    <property type="evidence" value="ECO:0007669"/>
    <property type="project" value="UniProtKB-KW"/>
</dbReference>
<feature type="region of interest" description="Disordered" evidence="8">
    <location>
        <begin position="1212"/>
        <end position="1376"/>
    </location>
</feature>
<evidence type="ECO:0000256" key="5">
    <source>
        <dbReference type="ARBA" id="ARBA00022777"/>
    </source>
</evidence>
<dbReference type="Pfam" id="PF00069">
    <property type="entry name" value="Pkinase"/>
    <property type="match status" value="1"/>
</dbReference>
<dbReference type="Proteomes" id="UP000620104">
    <property type="component" value="Unassembled WGS sequence"/>
</dbReference>
<dbReference type="SUPFAM" id="SSF56112">
    <property type="entry name" value="Protein kinase-like (PK-like)"/>
    <property type="match status" value="1"/>
</dbReference>
<dbReference type="SMART" id="SM00220">
    <property type="entry name" value="S_TKc"/>
    <property type="match status" value="1"/>
</dbReference>
<keyword evidence="5" id="KW-0418">Kinase</keyword>
<feature type="compositionally biased region" description="Basic and acidic residues" evidence="8">
    <location>
        <begin position="1365"/>
        <end position="1376"/>
    </location>
</feature>
<dbReference type="PROSITE" id="PS00108">
    <property type="entry name" value="PROTEIN_KINASE_ST"/>
    <property type="match status" value="1"/>
</dbReference>
<feature type="binding site" evidence="7">
    <location>
        <position position="950"/>
    </location>
    <ligand>
        <name>ATP</name>
        <dbReference type="ChEBI" id="CHEBI:30616"/>
    </ligand>
</feature>
<feature type="compositionally biased region" description="Low complexity" evidence="8">
    <location>
        <begin position="605"/>
        <end position="614"/>
    </location>
</feature>
<evidence type="ECO:0000256" key="4">
    <source>
        <dbReference type="ARBA" id="ARBA00022741"/>
    </source>
</evidence>
<dbReference type="PANTHER" id="PTHR11584">
    <property type="entry name" value="SERINE/THREONINE PROTEIN KINASE"/>
    <property type="match status" value="1"/>
</dbReference>
<gene>
    <name evidence="10" type="ORF">NliqN6_2569</name>
</gene>
<evidence type="ECO:0000259" key="9">
    <source>
        <dbReference type="PROSITE" id="PS50011"/>
    </source>
</evidence>
<feature type="compositionally biased region" description="Basic and acidic residues" evidence="8">
    <location>
        <begin position="27"/>
        <end position="44"/>
    </location>
</feature>
<feature type="region of interest" description="Disordered" evidence="8">
    <location>
        <begin position="551"/>
        <end position="576"/>
    </location>
</feature>
<dbReference type="CDD" id="cd06627">
    <property type="entry name" value="STKc_Cdc7_like"/>
    <property type="match status" value="1"/>
</dbReference>
<feature type="domain" description="Protein kinase" evidence="9">
    <location>
        <begin position="921"/>
        <end position="1174"/>
    </location>
</feature>
<feature type="compositionally biased region" description="Polar residues" evidence="8">
    <location>
        <begin position="45"/>
        <end position="56"/>
    </location>
</feature>
<name>A0A8H3TS36_9TREE</name>
<evidence type="ECO:0000256" key="8">
    <source>
        <dbReference type="SAM" id="MobiDB-lite"/>
    </source>
</evidence>
<dbReference type="PANTHER" id="PTHR11584:SF369">
    <property type="entry name" value="MITOGEN-ACTIVATED PROTEIN KINASE KINASE KINASE 19-RELATED"/>
    <property type="match status" value="1"/>
</dbReference>
<dbReference type="EMBL" id="BLZA01000017">
    <property type="protein sequence ID" value="GHJ86167.1"/>
    <property type="molecule type" value="Genomic_DNA"/>
</dbReference>
<feature type="region of interest" description="Disordered" evidence="8">
    <location>
        <begin position="793"/>
        <end position="822"/>
    </location>
</feature>
<dbReference type="Gene3D" id="1.10.510.10">
    <property type="entry name" value="Transferase(Phosphotransferase) domain 1"/>
    <property type="match status" value="1"/>
</dbReference>
<feature type="compositionally biased region" description="Polar residues" evidence="8">
    <location>
        <begin position="1286"/>
        <end position="1312"/>
    </location>
</feature>
<evidence type="ECO:0000256" key="1">
    <source>
        <dbReference type="ARBA" id="ARBA00006529"/>
    </source>
</evidence>
<evidence type="ECO:0000256" key="6">
    <source>
        <dbReference type="ARBA" id="ARBA00022840"/>
    </source>
</evidence>
<feature type="compositionally biased region" description="Basic and acidic residues" evidence="8">
    <location>
        <begin position="274"/>
        <end position="297"/>
    </location>
</feature>
<dbReference type="OrthoDB" id="8693905at2759"/>
<comment type="caution">
    <text evidence="10">The sequence shown here is derived from an EMBL/GenBank/DDBJ whole genome shotgun (WGS) entry which is preliminary data.</text>
</comment>
<proteinExistence type="inferred from homology"/>
<dbReference type="GO" id="GO:0005524">
    <property type="term" value="F:ATP binding"/>
    <property type="evidence" value="ECO:0007669"/>
    <property type="project" value="UniProtKB-UniRule"/>
</dbReference>
<feature type="compositionally biased region" description="Polar residues" evidence="8">
    <location>
        <begin position="239"/>
        <end position="251"/>
    </location>
</feature>
<evidence type="ECO:0000313" key="10">
    <source>
        <dbReference type="EMBL" id="GHJ86167.1"/>
    </source>
</evidence>
<feature type="compositionally biased region" description="Basic and acidic residues" evidence="8">
    <location>
        <begin position="253"/>
        <end position="264"/>
    </location>
</feature>
<dbReference type="PROSITE" id="PS00107">
    <property type="entry name" value="PROTEIN_KINASE_ATP"/>
    <property type="match status" value="1"/>
</dbReference>
<feature type="region of interest" description="Disordered" evidence="8">
    <location>
        <begin position="1"/>
        <end position="77"/>
    </location>
</feature>
<dbReference type="InterPro" id="IPR011009">
    <property type="entry name" value="Kinase-like_dom_sf"/>
</dbReference>
<feature type="compositionally biased region" description="Polar residues" evidence="8">
    <location>
        <begin position="299"/>
        <end position="323"/>
    </location>
</feature>
<feature type="compositionally biased region" description="Polar residues" evidence="8">
    <location>
        <begin position="627"/>
        <end position="639"/>
    </location>
</feature>
<dbReference type="InterPro" id="IPR008271">
    <property type="entry name" value="Ser/Thr_kinase_AS"/>
</dbReference>